<organism evidence="7 8">
    <name type="scientific">Polarella glacialis</name>
    <name type="common">Dinoflagellate</name>
    <dbReference type="NCBI Taxonomy" id="89957"/>
    <lineage>
        <taxon>Eukaryota</taxon>
        <taxon>Sar</taxon>
        <taxon>Alveolata</taxon>
        <taxon>Dinophyceae</taxon>
        <taxon>Suessiales</taxon>
        <taxon>Suessiaceae</taxon>
        <taxon>Polarella</taxon>
    </lineage>
</organism>
<protein>
    <recommendedName>
        <fullName evidence="6">DEAD-box RNA helicase Q domain-containing protein</fullName>
    </recommendedName>
</protein>
<dbReference type="GO" id="GO:0003724">
    <property type="term" value="F:RNA helicase activity"/>
    <property type="evidence" value="ECO:0007669"/>
    <property type="project" value="InterPro"/>
</dbReference>
<comment type="caution">
    <text evidence="7">The sequence shown here is derived from an EMBL/GenBank/DDBJ whole genome shotgun (WGS) entry which is preliminary data.</text>
</comment>
<dbReference type="Gene3D" id="3.40.50.300">
    <property type="entry name" value="P-loop containing nucleotide triphosphate hydrolases"/>
    <property type="match status" value="1"/>
</dbReference>
<dbReference type="GO" id="GO:0016787">
    <property type="term" value="F:hydrolase activity"/>
    <property type="evidence" value="ECO:0007669"/>
    <property type="project" value="UniProtKB-KW"/>
</dbReference>
<keyword evidence="8" id="KW-1185">Reference proteome</keyword>
<accession>A0A813D5L4</accession>
<evidence type="ECO:0000313" key="7">
    <source>
        <dbReference type="EMBL" id="CAE8582838.1"/>
    </source>
</evidence>
<evidence type="ECO:0000256" key="4">
    <source>
        <dbReference type="ARBA" id="ARBA00022840"/>
    </source>
</evidence>
<evidence type="ECO:0000256" key="5">
    <source>
        <dbReference type="PROSITE-ProRule" id="PRU00552"/>
    </source>
</evidence>
<evidence type="ECO:0000259" key="6">
    <source>
        <dbReference type="PROSITE" id="PS51195"/>
    </source>
</evidence>
<dbReference type="PROSITE" id="PS51195">
    <property type="entry name" value="Q_MOTIF"/>
    <property type="match status" value="1"/>
</dbReference>
<name>A0A813D5L4_POLGL</name>
<dbReference type="InterPro" id="IPR027417">
    <property type="entry name" value="P-loop_NTPase"/>
</dbReference>
<feature type="domain" description="DEAD-box RNA helicase Q" evidence="6">
    <location>
        <begin position="53"/>
        <end position="81"/>
    </location>
</feature>
<evidence type="ECO:0000256" key="2">
    <source>
        <dbReference type="ARBA" id="ARBA00022801"/>
    </source>
</evidence>
<feature type="non-terminal residue" evidence="7">
    <location>
        <position position="89"/>
    </location>
</feature>
<dbReference type="EMBL" id="CAJNNV010000508">
    <property type="protein sequence ID" value="CAE8582838.1"/>
    <property type="molecule type" value="Genomic_DNA"/>
</dbReference>
<dbReference type="Proteomes" id="UP000654075">
    <property type="component" value="Unassembled WGS sequence"/>
</dbReference>
<keyword evidence="2" id="KW-0378">Hydrolase</keyword>
<dbReference type="InterPro" id="IPR014014">
    <property type="entry name" value="RNA_helicase_DEAD_Q_motif"/>
</dbReference>
<reference evidence="7" key="1">
    <citation type="submission" date="2021-02" db="EMBL/GenBank/DDBJ databases">
        <authorList>
            <person name="Dougan E. K."/>
            <person name="Rhodes N."/>
            <person name="Thang M."/>
            <person name="Chan C."/>
        </authorList>
    </citation>
    <scope>NUCLEOTIDE SEQUENCE</scope>
</reference>
<proteinExistence type="predicted"/>
<dbReference type="OrthoDB" id="437566at2759"/>
<dbReference type="GO" id="GO:0005524">
    <property type="term" value="F:ATP binding"/>
    <property type="evidence" value="ECO:0007669"/>
    <property type="project" value="UniProtKB-KW"/>
</dbReference>
<sequence>MISAELSNQAARSDVGTKKMKKKVKVKKTAKGIPDTVEEITTGAVVEAAEKEVTFASLGVCEELCQACKLLKWTAPTRIQQESIPWALQ</sequence>
<evidence type="ECO:0000256" key="1">
    <source>
        <dbReference type="ARBA" id="ARBA00022741"/>
    </source>
</evidence>
<keyword evidence="4" id="KW-0067">ATP-binding</keyword>
<keyword evidence="1" id="KW-0547">Nucleotide-binding</keyword>
<feature type="short sequence motif" description="Q motif" evidence="5">
    <location>
        <begin position="53"/>
        <end position="81"/>
    </location>
</feature>
<evidence type="ECO:0000313" key="8">
    <source>
        <dbReference type="Proteomes" id="UP000654075"/>
    </source>
</evidence>
<gene>
    <name evidence="7" type="ORF">PGLA1383_LOCUS1828</name>
</gene>
<keyword evidence="3" id="KW-0347">Helicase</keyword>
<evidence type="ECO:0000256" key="3">
    <source>
        <dbReference type="ARBA" id="ARBA00022806"/>
    </source>
</evidence>
<dbReference type="AlphaFoldDB" id="A0A813D5L4"/>